<comment type="caution">
    <text evidence="1">The sequence shown here is derived from an EMBL/GenBank/DDBJ whole genome shotgun (WGS) entry which is preliminary data.</text>
</comment>
<evidence type="ECO:0000313" key="1">
    <source>
        <dbReference type="EMBL" id="MPC08766.1"/>
    </source>
</evidence>
<dbReference type="AlphaFoldDB" id="A0A5B7CK84"/>
<name>A0A5B7CK84_PORTR</name>
<proteinExistence type="predicted"/>
<reference evidence="1 2" key="1">
    <citation type="submission" date="2019-05" db="EMBL/GenBank/DDBJ databases">
        <title>Another draft genome of Portunus trituberculatus and its Hox gene families provides insights of decapod evolution.</title>
        <authorList>
            <person name="Jeong J.-H."/>
            <person name="Song I."/>
            <person name="Kim S."/>
            <person name="Choi T."/>
            <person name="Kim D."/>
            <person name="Ryu S."/>
            <person name="Kim W."/>
        </authorList>
    </citation>
    <scope>NUCLEOTIDE SEQUENCE [LARGE SCALE GENOMIC DNA]</scope>
    <source>
        <tissue evidence="1">Muscle</tissue>
    </source>
</reference>
<dbReference type="EMBL" id="VSRR010000043">
    <property type="protein sequence ID" value="MPC08766.1"/>
    <property type="molecule type" value="Genomic_DNA"/>
</dbReference>
<gene>
    <name evidence="1" type="ORF">E2C01_001359</name>
</gene>
<protein>
    <submittedName>
        <fullName evidence="1">Uncharacterized protein</fullName>
    </submittedName>
</protein>
<sequence>MGMQLLWYGGQSKLYTYLVVQHKAFAPRHSTPVYHKQQIARCREGCHCIHPTTVNDAGVCRVHPVPLCIDHQRENCKGQQNIRKKSQLELQSPYKI</sequence>
<organism evidence="1 2">
    <name type="scientific">Portunus trituberculatus</name>
    <name type="common">Swimming crab</name>
    <name type="synonym">Neptunus trituberculatus</name>
    <dbReference type="NCBI Taxonomy" id="210409"/>
    <lineage>
        <taxon>Eukaryota</taxon>
        <taxon>Metazoa</taxon>
        <taxon>Ecdysozoa</taxon>
        <taxon>Arthropoda</taxon>
        <taxon>Crustacea</taxon>
        <taxon>Multicrustacea</taxon>
        <taxon>Malacostraca</taxon>
        <taxon>Eumalacostraca</taxon>
        <taxon>Eucarida</taxon>
        <taxon>Decapoda</taxon>
        <taxon>Pleocyemata</taxon>
        <taxon>Brachyura</taxon>
        <taxon>Eubrachyura</taxon>
        <taxon>Portunoidea</taxon>
        <taxon>Portunidae</taxon>
        <taxon>Portuninae</taxon>
        <taxon>Portunus</taxon>
    </lineage>
</organism>
<evidence type="ECO:0000313" key="2">
    <source>
        <dbReference type="Proteomes" id="UP000324222"/>
    </source>
</evidence>
<keyword evidence="2" id="KW-1185">Reference proteome</keyword>
<accession>A0A5B7CK84</accession>
<dbReference type="Proteomes" id="UP000324222">
    <property type="component" value="Unassembled WGS sequence"/>
</dbReference>